<dbReference type="AlphaFoldDB" id="A0A430AM39"/>
<dbReference type="CDD" id="cd02696">
    <property type="entry name" value="MurNAc-LAA"/>
    <property type="match status" value="1"/>
</dbReference>
<keyword evidence="3" id="KW-0812">Transmembrane</keyword>
<dbReference type="GO" id="GO:0009253">
    <property type="term" value="P:peptidoglycan catabolic process"/>
    <property type="evidence" value="ECO:0007669"/>
    <property type="project" value="InterPro"/>
</dbReference>
<dbReference type="Proteomes" id="UP000287605">
    <property type="component" value="Unassembled WGS sequence"/>
</dbReference>
<dbReference type="GO" id="GO:0030288">
    <property type="term" value="C:outer membrane-bounded periplasmic space"/>
    <property type="evidence" value="ECO:0007669"/>
    <property type="project" value="TreeGrafter"/>
</dbReference>
<keyword evidence="3" id="KW-0472">Membrane</keyword>
<dbReference type="PANTHER" id="PTHR30404:SF7">
    <property type="entry name" value="CELL WALL AMIDASE LYTH-RELATED"/>
    <property type="match status" value="1"/>
</dbReference>
<dbReference type="SMART" id="SM00287">
    <property type="entry name" value="SH3b"/>
    <property type="match status" value="3"/>
</dbReference>
<comment type="caution">
    <text evidence="5">The sequence shown here is derived from an EMBL/GenBank/DDBJ whole genome shotgun (WGS) entry which is preliminary data.</text>
</comment>
<feature type="domain" description="SH3b" evidence="4">
    <location>
        <begin position="175"/>
        <end position="239"/>
    </location>
</feature>
<evidence type="ECO:0000313" key="6">
    <source>
        <dbReference type="Proteomes" id="UP000287605"/>
    </source>
</evidence>
<keyword evidence="1" id="KW-0378">Hydrolase</keyword>
<sequence>MKKQDNHQRKKKLLVINLIIACIVVISFFSLNGKEFVTVKAMAMNVRIGPGVEHDVVTQVKKGDKLEILQEKGQWYLVKLGDKSEGWIASWLVSEEDATSPSTNIKAYVNTPNTKLRKEASTDSKALDELKNNTEVTITSEKNGWSHVEVNAKTGWIYSELLTPATIEELEIESQKIDKVYARQNGTKIRDQAGIDGSIVTEIDFGDSLTYIASDGDWYQVETSDGNTGYVANWVVSSNEPHAVNENITSIAEATIMIDAGHGGEDGGSESADGMISEKVVTLATARFVQQELKKYGANVILTRDDDTFIPLAEIAAKSNRAKADVFISVHYDSTEEINSASGTTTYYYDESDISLAKIVNEHLASDLPIENRGVEFGDYQVLRENERPSLLLELGYMNSYNDVSHFKTKTYQRKVAKAITNALVEYFE</sequence>
<organism evidence="5 6">
    <name type="scientific">Vagococcus elongatus</name>
    <dbReference type="NCBI Taxonomy" id="180344"/>
    <lineage>
        <taxon>Bacteria</taxon>
        <taxon>Bacillati</taxon>
        <taxon>Bacillota</taxon>
        <taxon>Bacilli</taxon>
        <taxon>Lactobacillales</taxon>
        <taxon>Enterococcaceae</taxon>
        <taxon>Vagococcus</taxon>
    </lineage>
</organism>
<dbReference type="Pfam" id="PF08239">
    <property type="entry name" value="SH3_3"/>
    <property type="match status" value="3"/>
</dbReference>
<accession>A0A430AM39</accession>
<dbReference type="RefSeq" id="WP_126810008.1">
    <property type="nucleotide sequence ID" value="NZ_NGKA01000025.1"/>
</dbReference>
<proteinExistence type="predicted"/>
<dbReference type="Pfam" id="PF01520">
    <property type="entry name" value="Amidase_3"/>
    <property type="match status" value="1"/>
</dbReference>
<reference evidence="5 6" key="1">
    <citation type="submission" date="2017-05" db="EMBL/GenBank/DDBJ databases">
        <title>Vagococcus spp. assemblies.</title>
        <authorList>
            <person name="Gulvik C.A."/>
        </authorList>
    </citation>
    <scope>NUCLEOTIDE SEQUENCE [LARGE SCALE GENOMIC DNA]</scope>
    <source>
        <strain evidence="5 6">CCUG 51432</strain>
    </source>
</reference>
<dbReference type="PROSITE" id="PS51781">
    <property type="entry name" value="SH3B"/>
    <property type="match status" value="2"/>
</dbReference>
<dbReference type="Gene3D" id="2.30.30.40">
    <property type="entry name" value="SH3 Domains"/>
    <property type="match status" value="3"/>
</dbReference>
<dbReference type="InterPro" id="IPR050695">
    <property type="entry name" value="N-acetylmuramoyl_amidase_3"/>
</dbReference>
<keyword evidence="6" id="KW-1185">Reference proteome</keyword>
<protein>
    <recommendedName>
        <fullName evidence="4">SH3b domain-containing protein</fullName>
    </recommendedName>
</protein>
<dbReference type="SMART" id="SM00646">
    <property type="entry name" value="Ami_3"/>
    <property type="match status" value="1"/>
</dbReference>
<dbReference type="InterPro" id="IPR003646">
    <property type="entry name" value="SH3-like_bac-type"/>
</dbReference>
<name>A0A430AM39_9ENTE</name>
<gene>
    <name evidence="5" type="ORF">CBF29_12230</name>
</gene>
<evidence type="ECO:0000259" key="4">
    <source>
        <dbReference type="PROSITE" id="PS51781"/>
    </source>
</evidence>
<dbReference type="GO" id="GO:0071555">
    <property type="term" value="P:cell wall organization"/>
    <property type="evidence" value="ECO:0007669"/>
    <property type="project" value="UniProtKB-KW"/>
</dbReference>
<evidence type="ECO:0000256" key="3">
    <source>
        <dbReference type="SAM" id="Phobius"/>
    </source>
</evidence>
<dbReference type="SUPFAM" id="SSF53187">
    <property type="entry name" value="Zn-dependent exopeptidases"/>
    <property type="match status" value="1"/>
</dbReference>
<dbReference type="GO" id="GO:0008745">
    <property type="term" value="F:N-acetylmuramoyl-L-alanine amidase activity"/>
    <property type="evidence" value="ECO:0007669"/>
    <property type="project" value="InterPro"/>
</dbReference>
<dbReference type="EMBL" id="NGKA01000025">
    <property type="protein sequence ID" value="RSU09136.1"/>
    <property type="molecule type" value="Genomic_DNA"/>
</dbReference>
<evidence type="ECO:0000313" key="5">
    <source>
        <dbReference type="EMBL" id="RSU09136.1"/>
    </source>
</evidence>
<feature type="transmembrane region" description="Helical" evidence="3">
    <location>
        <begin position="12"/>
        <end position="31"/>
    </location>
</feature>
<dbReference type="InterPro" id="IPR002508">
    <property type="entry name" value="MurNAc-LAA_cat"/>
</dbReference>
<keyword evidence="3" id="KW-1133">Transmembrane helix</keyword>
<dbReference type="PANTHER" id="PTHR30404">
    <property type="entry name" value="N-ACETYLMURAMOYL-L-ALANINE AMIDASE"/>
    <property type="match status" value="1"/>
</dbReference>
<keyword evidence="2" id="KW-0961">Cell wall biogenesis/degradation</keyword>
<feature type="domain" description="SH3b" evidence="4">
    <location>
        <begin position="34"/>
        <end position="96"/>
    </location>
</feature>
<dbReference type="PIRSF" id="PIRSF037846">
    <property type="entry name" value="Autolysin_YrvJ_prd"/>
    <property type="match status" value="1"/>
</dbReference>
<dbReference type="OrthoDB" id="9806267at2"/>
<dbReference type="InterPro" id="IPR017293">
    <property type="entry name" value="N-acetylmuramoyl-L-ala_amidase"/>
</dbReference>
<evidence type="ECO:0000256" key="1">
    <source>
        <dbReference type="ARBA" id="ARBA00022801"/>
    </source>
</evidence>
<evidence type="ECO:0000256" key="2">
    <source>
        <dbReference type="ARBA" id="ARBA00023316"/>
    </source>
</evidence>
<dbReference type="Gene3D" id="3.40.630.40">
    <property type="entry name" value="Zn-dependent exopeptidases"/>
    <property type="match status" value="1"/>
</dbReference>